<feature type="transmembrane region" description="Helical" evidence="7">
    <location>
        <begin position="179"/>
        <end position="198"/>
    </location>
</feature>
<feature type="transmembrane region" description="Helical" evidence="7">
    <location>
        <begin position="134"/>
        <end position="159"/>
    </location>
</feature>
<dbReference type="PANTHER" id="PTHR43163">
    <property type="entry name" value="DIPEPTIDE TRANSPORT SYSTEM PERMEASE PROTEIN DPPB-RELATED"/>
    <property type="match status" value="1"/>
</dbReference>
<comment type="subcellular location">
    <subcellularLocation>
        <location evidence="1 7">Cell membrane</location>
        <topology evidence="1 7">Multi-pass membrane protein</topology>
    </subcellularLocation>
</comment>
<gene>
    <name evidence="9" type="ORF">SAMN05920897_104141</name>
</gene>
<proteinExistence type="inferred from homology"/>
<dbReference type="InterPro" id="IPR045621">
    <property type="entry name" value="BPD_transp_1_N"/>
</dbReference>
<evidence type="ECO:0000256" key="6">
    <source>
        <dbReference type="ARBA" id="ARBA00023136"/>
    </source>
</evidence>
<evidence type="ECO:0000256" key="4">
    <source>
        <dbReference type="ARBA" id="ARBA00022692"/>
    </source>
</evidence>
<accession>A0A1N6QEU3</accession>
<dbReference type="GO" id="GO:0005886">
    <property type="term" value="C:plasma membrane"/>
    <property type="evidence" value="ECO:0007669"/>
    <property type="project" value="UniProtKB-SubCell"/>
</dbReference>
<dbReference type="OrthoDB" id="9806409at2"/>
<feature type="transmembrane region" description="Helical" evidence="7">
    <location>
        <begin position="279"/>
        <end position="305"/>
    </location>
</feature>
<keyword evidence="3" id="KW-1003">Cell membrane</keyword>
<comment type="similarity">
    <text evidence="7">Belongs to the binding-protein-dependent transport system permease family.</text>
</comment>
<feature type="transmembrane region" description="Helical" evidence="7">
    <location>
        <begin position="233"/>
        <end position="259"/>
    </location>
</feature>
<dbReference type="PANTHER" id="PTHR43163:SF6">
    <property type="entry name" value="DIPEPTIDE TRANSPORT SYSTEM PERMEASE PROTEIN DPPB-RELATED"/>
    <property type="match status" value="1"/>
</dbReference>
<dbReference type="PROSITE" id="PS50928">
    <property type="entry name" value="ABC_TM1"/>
    <property type="match status" value="1"/>
</dbReference>
<name>A0A1N6QEU3_9SPIO</name>
<evidence type="ECO:0000256" key="7">
    <source>
        <dbReference type="RuleBase" id="RU363032"/>
    </source>
</evidence>
<feature type="transmembrane region" description="Helical" evidence="7">
    <location>
        <begin position="9"/>
        <end position="29"/>
    </location>
</feature>
<feature type="transmembrane region" description="Helical" evidence="7">
    <location>
        <begin position="101"/>
        <end position="122"/>
    </location>
</feature>
<dbReference type="Gene3D" id="1.10.3720.10">
    <property type="entry name" value="MetI-like"/>
    <property type="match status" value="1"/>
</dbReference>
<dbReference type="CDD" id="cd06261">
    <property type="entry name" value="TM_PBP2"/>
    <property type="match status" value="1"/>
</dbReference>
<dbReference type="STRING" id="159291.SAMN05920897_104141"/>
<dbReference type="InterPro" id="IPR000515">
    <property type="entry name" value="MetI-like"/>
</dbReference>
<keyword evidence="10" id="KW-1185">Reference proteome</keyword>
<reference evidence="9 10" key="1">
    <citation type="submission" date="2017-01" db="EMBL/GenBank/DDBJ databases">
        <authorList>
            <person name="Mah S.A."/>
            <person name="Swanson W.J."/>
            <person name="Moy G.W."/>
            <person name="Vacquier V.D."/>
        </authorList>
    </citation>
    <scope>NUCLEOTIDE SEQUENCE [LARGE SCALE GENOMIC DNA]</scope>
    <source>
        <strain evidence="9 10">ASpG1</strain>
    </source>
</reference>
<dbReference type="RefSeq" id="WP_076488100.1">
    <property type="nucleotide sequence ID" value="NZ_FTMS01000004.1"/>
</dbReference>
<keyword evidence="6 7" id="KW-0472">Membrane</keyword>
<dbReference type="Pfam" id="PF19300">
    <property type="entry name" value="BPD_transp_1_N"/>
    <property type="match status" value="1"/>
</dbReference>
<dbReference type="Pfam" id="PF00528">
    <property type="entry name" value="BPD_transp_1"/>
    <property type="match status" value="1"/>
</dbReference>
<evidence type="ECO:0000256" key="1">
    <source>
        <dbReference type="ARBA" id="ARBA00004651"/>
    </source>
</evidence>
<dbReference type="GO" id="GO:0055085">
    <property type="term" value="P:transmembrane transport"/>
    <property type="evidence" value="ECO:0007669"/>
    <property type="project" value="InterPro"/>
</dbReference>
<evidence type="ECO:0000259" key="8">
    <source>
        <dbReference type="PROSITE" id="PS50928"/>
    </source>
</evidence>
<organism evidence="9 10">
    <name type="scientific">Alkalispirochaeta americana</name>
    <dbReference type="NCBI Taxonomy" id="159291"/>
    <lineage>
        <taxon>Bacteria</taxon>
        <taxon>Pseudomonadati</taxon>
        <taxon>Spirochaetota</taxon>
        <taxon>Spirochaetia</taxon>
        <taxon>Spirochaetales</taxon>
        <taxon>Spirochaetaceae</taxon>
        <taxon>Alkalispirochaeta</taxon>
    </lineage>
</organism>
<dbReference type="EMBL" id="FTMS01000004">
    <property type="protein sequence ID" value="SIQ15107.1"/>
    <property type="molecule type" value="Genomic_DNA"/>
</dbReference>
<evidence type="ECO:0000256" key="3">
    <source>
        <dbReference type="ARBA" id="ARBA00022475"/>
    </source>
</evidence>
<keyword evidence="2 7" id="KW-0813">Transport</keyword>
<evidence type="ECO:0000256" key="2">
    <source>
        <dbReference type="ARBA" id="ARBA00022448"/>
    </source>
</evidence>
<keyword evidence="4 7" id="KW-0812">Transmembrane</keyword>
<evidence type="ECO:0000313" key="10">
    <source>
        <dbReference type="Proteomes" id="UP000186400"/>
    </source>
</evidence>
<keyword evidence="5 7" id="KW-1133">Transmembrane helix</keyword>
<dbReference type="Proteomes" id="UP000186400">
    <property type="component" value="Unassembled WGS sequence"/>
</dbReference>
<dbReference type="SUPFAM" id="SSF161098">
    <property type="entry name" value="MetI-like"/>
    <property type="match status" value="1"/>
</dbReference>
<evidence type="ECO:0000256" key="5">
    <source>
        <dbReference type="ARBA" id="ARBA00022989"/>
    </source>
</evidence>
<evidence type="ECO:0000313" key="9">
    <source>
        <dbReference type="EMBL" id="SIQ15107.1"/>
    </source>
</evidence>
<protein>
    <submittedName>
        <fullName evidence="9">Peptide/nickel transport system permease protein</fullName>
    </submittedName>
</protein>
<dbReference type="AlphaFoldDB" id="A0A1N6QEU3"/>
<dbReference type="InterPro" id="IPR035906">
    <property type="entry name" value="MetI-like_sf"/>
</dbReference>
<sequence length="314" mass="33908">MITFLLKRLLALVPVLLGASFIVFAIMYLTPGDPAVLLLPQDASAEDVALMRESLGLNRPFLVQYGSFLQGIVRGDLGTSFRSGQPVAGLVLSRLPATMQLATASLVVAVIIGLVAGIVAAVRQYTLWDGGAMVTALLGVSMPNFWLGLMLILFFSVFWAGRFGSVLLPASGYGTVQHMIMPAIVLGTAHAAFVTRITRSSMLEVLRQDYIRMARAKGLSPFRVVTIHALRNALLPVVTIVGLRFGVLLGGSVVTERIFAWPGIGRLLIDAVRAQDYAVVQGIILTYAIIFSLVTLGVDLVYGLIDPRIRSHYR</sequence>
<feature type="domain" description="ABC transmembrane type-1" evidence="8">
    <location>
        <begin position="95"/>
        <end position="302"/>
    </location>
</feature>